<protein>
    <submittedName>
        <fullName evidence="1">Uncharacterized protein</fullName>
    </submittedName>
</protein>
<reference evidence="1 2" key="1">
    <citation type="submission" date="2014-02" db="EMBL/GenBank/DDBJ databases">
        <authorList>
            <person name="Genoscope - CEA"/>
        </authorList>
    </citation>
    <scope>NUCLEOTIDE SEQUENCE [LARGE SCALE GENOMIC DNA]</scope>
    <source>
        <strain evidence="1 2">CS03</strain>
        <plasmid evidence="2">Plasmid</plasmid>
    </source>
</reference>
<name>A0A0B6XGP4_XENBV</name>
<accession>A0A0B6XGP4</accession>
<proteinExistence type="predicted"/>
<dbReference type="Proteomes" id="UP000032930">
    <property type="component" value="Plasmid megaplasmid"/>
</dbReference>
<evidence type="ECO:0000313" key="2">
    <source>
        <dbReference type="Proteomes" id="UP000032930"/>
    </source>
</evidence>
<gene>
    <name evidence="1" type="ORF">XBW1_mp0035</name>
</gene>
<dbReference type="EMBL" id="FO818638">
    <property type="protein sequence ID" value="CDM92154.1"/>
    <property type="molecule type" value="Genomic_DNA"/>
</dbReference>
<dbReference type="AlphaFoldDB" id="A0A0B6XGP4"/>
<organism evidence="1 2">
    <name type="scientific">Xenorhabdus bovienii</name>
    <name type="common">Xenorhabdus nematophila subsp. bovienii</name>
    <dbReference type="NCBI Taxonomy" id="40576"/>
    <lineage>
        <taxon>Bacteria</taxon>
        <taxon>Pseudomonadati</taxon>
        <taxon>Pseudomonadota</taxon>
        <taxon>Gammaproteobacteria</taxon>
        <taxon>Enterobacterales</taxon>
        <taxon>Morganellaceae</taxon>
        <taxon>Xenorhabdus</taxon>
    </lineage>
</organism>
<evidence type="ECO:0000313" key="1">
    <source>
        <dbReference type="EMBL" id="CDM92154.1"/>
    </source>
</evidence>
<dbReference type="KEGG" id="xbv:XBW1_mp0035"/>
<sequence length="59" mass="6427">MTSDILCSRLLKMTVGARDMGNASNALSELTNITLLPLDLSDINSVRALAARGCTWFVW</sequence>